<dbReference type="GO" id="GO:0005829">
    <property type="term" value="C:cytosol"/>
    <property type="evidence" value="ECO:0007669"/>
    <property type="project" value="TreeGrafter"/>
</dbReference>
<dbReference type="GO" id="GO:0032958">
    <property type="term" value="P:inositol phosphate biosynthetic process"/>
    <property type="evidence" value="ECO:0007669"/>
    <property type="project" value="TreeGrafter"/>
</dbReference>
<evidence type="ECO:0000256" key="3">
    <source>
        <dbReference type="ARBA" id="ARBA00012893"/>
    </source>
</evidence>
<dbReference type="InterPro" id="IPR000560">
    <property type="entry name" value="His_Pase_clade-2"/>
</dbReference>
<dbReference type="Proteomes" id="UP001140011">
    <property type="component" value="Unassembled WGS sequence"/>
</dbReference>
<dbReference type="PANTHER" id="PTHR12750:SF9">
    <property type="entry name" value="INOSITOL HEXAKISPHOSPHATE AND DIPHOSPHOINOSITOL-PENTAKISPHOSPHATE KINASE"/>
    <property type="match status" value="1"/>
</dbReference>
<evidence type="ECO:0000256" key="2">
    <source>
        <dbReference type="ARBA" id="ARBA00005609"/>
    </source>
</evidence>
<keyword evidence="12" id="KW-1185">Reference proteome</keyword>
<keyword evidence="8" id="KW-0067">ATP-binding</keyword>
<gene>
    <name evidence="11" type="primary">VIP1_2</name>
    <name evidence="11" type="ORF">GGI19_006295</name>
</gene>
<evidence type="ECO:0000256" key="4">
    <source>
        <dbReference type="ARBA" id="ARBA00022490"/>
    </source>
</evidence>
<evidence type="ECO:0000256" key="1">
    <source>
        <dbReference type="ARBA" id="ARBA00004496"/>
    </source>
</evidence>
<evidence type="ECO:0000256" key="9">
    <source>
        <dbReference type="ARBA" id="ARBA00033696"/>
    </source>
</evidence>
<proteinExistence type="inferred from homology"/>
<evidence type="ECO:0000313" key="12">
    <source>
        <dbReference type="Proteomes" id="UP001140011"/>
    </source>
</evidence>
<reference evidence="11" key="1">
    <citation type="submission" date="2022-07" db="EMBL/GenBank/DDBJ databases">
        <title>Phylogenomic reconstructions and comparative analyses of Kickxellomycotina fungi.</title>
        <authorList>
            <person name="Reynolds N.K."/>
            <person name="Stajich J.E."/>
            <person name="Barry K."/>
            <person name="Grigoriev I.V."/>
            <person name="Crous P."/>
            <person name="Smith M.E."/>
        </authorList>
    </citation>
    <scope>NUCLEOTIDE SEQUENCE</scope>
    <source>
        <strain evidence="11">BCRC 34297</strain>
    </source>
</reference>
<evidence type="ECO:0000256" key="6">
    <source>
        <dbReference type="ARBA" id="ARBA00022741"/>
    </source>
</evidence>
<dbReference type="GO" id="GO:0005524">
    <property type="term" value="F:ATP binding"/>
    <property type="evidence" value="ECO:0007669"/>
    <property type="project" value="UniProtKB-KW"/>
</dbReference>
<feature type="non-terminal residue" evidence="11">
    <location>
        <position position="123"/>
    </location>
</feature>
<dbReference type="AlphaFoldDB" id="A0A9W8GUE1"/>
<organism evidence="11 12">
    <name type="scientific">Coemansia pectinata</name>
    <dbReference type="NCBI Taxonomy" id="1052879"/>
    <lineage>
        <taxon>Eukaryota</taxon>
        <taxon>Fungi</taxon>
        <taxon>Fungi incertae sedis</taxon>
        <taxon>Zoopagomycota</taxon>
        <taxon>Kickxellomycotina</taxon>
        <taxon>Kickxellomycetes</taxon>
        <taxon>Kickxellales</taxon>
        <taxon>Kickxellaceae</taxon>
        <taxon>Coemansia</taxon>
    </lineage>
</organism>
<dbReference type="GO" id="GO:0006020">
    <property type="term" value="P:inositol metabolic process"/>
    <property type="evidence" value="ECO:0007669"/>
    <property type="project" value="TreeGrafter"/>
</dbReference>
<dbReference type="InterPro" id="IPR029033">
    <property type="entry name" value="His_PPase_superfam"/>
</dbReference>
<dbReference type="Pfam" id="PF00328">
    <property type="entry name" value="His_Phos_2"/>
    <property type="match status" value="1"/>
</dbReference>
<dbReference type="OrthoDB" id="18042at2759"/>
<evidence type="ECO:0000256" key="7">
    <source>
        <dbReference type="ARBA" id="ARBA00022777"/>
    </source>
</evidence>
<dbReference type="GO" id="GO:0033857">
    <property type="term" value="F:5-diphosphoinositol pentakisphosphate 1-kinase activity"/>
    <property type="evidence" value="ECO:0007669"/>
    <property type="project" value="TreeGrafter"/>
</dbReference>
<comment type="similarity">
    <text evidence="2">Belongs to the histidine acid phosphatase family. VIP1 subfamily.</text>
</comment>
<keyword evidence="6" id="KW-0547">Nucleotide-binding</keyword>
<name>A0A9W8GUE1_9FUNG</name>
<accession>A0A9W8GUE1</accession>
<keyword evidence="7 11" id="KW-0418">Kinase</keyword>
<comment type="subcellular location">
    <subcellularLocation>
        <location evidence="1">Cytoplasm</location>
    </subcellularLocation>
</comment>
<dbReference type="SUPFAM" id="SSF53254">
    <property type="entry name" value="Phosphoglycerate mutase-like"/>
    <property type="match status" value="1"/>
</dbReference>
<sequence>SVPLLKQLISDLCDVRVGESARTRFYFTKESHIHTLLNLVFLCGMPTMIPCECAGELDYLTHIMFEVYERKPDVDADLGTEHSLRIRFSPGANCYYALDMNAIDMLQALLDEEYAQAGNSGSG</sequence>
<dbReference type="EMBL" id="JANBUH010001239">
    <property type="protein sequence ID" value="KAJ2748037.1"/>
    <property type="molecule type" value="Genomic_DNA"/>
</dbReference>
<evidence type="ECO:0000256" key="5">
    <source>
        <dbReference type="ARBA" id="ARBA00022679"/>
    </source>
</evidence>
<dbReference type="PANTHER" id="PTHR12750">
    <property type="entry name" value="DIPHOSPHOINOSITOL PENTAKISPHOSPHATE KINASE"/>
    <property type="match status" value="1"/>
</dbReference>
<keyword evidence="5" id="KW-0808">Transferase</keyword>
<keyword evidence="4" id="KW-0963">Cytoplasm</keyword>
<evidence type="ECO:0000256" key="8">
    <source>
        <dbReference type="ARBA" id="ARBA00022840"/>
    </source>
</evidence>
<protein>
    <recommendedName>
        <fullName evidence="3">diphosphoinositol-pentakisphosphate 1-kinase</fullName>
        <ecNumber evidence="3">2.7.4.24</ecNumber>
    </recommendedName>
</protein>
<comment type="catalytic activity">
    <reaction evidence="10">
        <text>1D-myo-inositol hexakisphosphate + ATP = 1-diphospho-1D-myo-inositol 2,3,4,5,6-pentakisphosphate + ADP</text>
        <dbReference type="Rhea" id="RHEA:37459"/>
        <dbReference type="ChEBI" id="CHEBI:30616"/>
        <dbReference type="ChEBI" id="CHEBI:58130"/>
        <dbReference type="ChEBI" id="CHEBI:74946"/>
        <dbReference type="ChEBI" id="CHEBI:456216"/>
        <dbReference type="EC" id="2.7.4.24"/>
    </reaction>
    <physiologicalReaction direction="left-to-right" evidence="10">
        <dbReference type="Rhea" id="RHEA:37460"/>
    </physiologicalReaction>
</comment>
<comment type="catalytic activity">
    <reaction evidence="9">
        <text>5-diphospho-1D-myo-inositol 1,2,3,4,6-pentakisphosphate + ATP + H(+) = 1,5-bis(diphospho)-1D-myo-inositol 2,3,4,6-tetrakisphosphate + ADP</text>
        <dbReference type="Rhea" id="RHEA:10276"/>
        <dbReference type="ChEBI" id="CHEBI:15378"/>
        <dbReference type="ChEBI" id="CHEBI:30616"/>
        <dbReference type="ChEBI" id="CHEBI:58628"/>
        <dbReference type="ChEBI" id="CHEBI:77983"/>
        <dbReference type="ChEBI" id="CHEBI:456216"/>
        <dbReference type="EC" id="2.7.4.24"/>
    </reaction>
    <physiologicalReaction direction="left-to-right" evidence="9">
        <dbReference type="Rhea" id="RHEA:10277"/>
    </physiologicalReaction>
</comment>
<evidence type="ECO:0000313" key="11">
    <source>
        <dbReference type="EMBL" id="KAJ2748037.1"/>
    </source>
</evidence>
<dbReference type="GO" id="GO:0000828">
    <property type="term" value="F:inositol hexakisphosphate kinase activity"/>
    <property type="evidence" value="ECO:0007669"/>
    <property type="project" value="TreeGrafter"/>
</dbReference>
<dbReference type="EC" id="2.7.4.24" evidence="3"/>
<evidence type="ECO:0000256" key="10">
    <source>
        <dbReference type="ARBA" id="ARBA00034629"/>
    </source>
</evidence>
<dbReference type="InterPro" id="IPR037446">
    <property type="entry name" value="His_Pase_VIP1"/>
</dbReference>
<comment type="caution">
    <text evidence="11">The sequence shown here is derived from an EMBL/GenBank/DDBJ whole genome shotgun (WGS) entry which is preliminary data.</text>
</comment>